<name>A0A1S8A549_ROSNE</name>
<dbReference type="EMBL" id="DF977446">
    <property type="protein sequence ID" value="GAW25112.1"/>
    <property type="molecule type" value="Genomic_DNA"/>
</dbReference>
<proteinExistence type="predicted"/>
<keyword evidence="3" id="KW-1185">Reference proteome</keyword>
<evidence type="ECO:0000256" key="1">
    <source>
        <dbReference type="SAM" id="MobiDB-lite"/>
    </source>
</evidence>
<sequence length="62" mass="6534">MHDLAEVIGGARERLLCPLREEERGTLLGVAPEKVGPPEGHLLGPELGGSLFGETRGSWGVS</sequence>
<evidence type="ECO:0000313" key="3">
    <source>
        <dbReference type="Proteomes" id="UP000054516"/>
    </source>
</evidence>
<gene>
    <name evidence="2" type="ORF">SAMD00023353_0104770</name>
</gene>
<dbReference type="Proteomes" id="UP000054516">
    <property type="component" value="Unassembled WGS sequence"/>
</dbReference>
<evidence type="ECO:0000313" key="2">
    <source>
        <dbReference type="EMBL" id="GAW25112.1"/>
    </source>
</evidence>
<reference evidence="2" key="1">
    <citation type="submission" date="2016-03" db="EMBL/GenBank/DDBJ databases">
        <title>Draft genome sequence of Rosellinia necatrix.</title>
        <authorList>
            <person name="Kanematsu S."/>
        </authorList>
    </citation>
    <scope>NUCLEOTIDE SEQUENCE [LARGE SCALE GENOMIC DNA]</scope>
    <source>
        <strain evidence="2">W97</strain>
    </source>
</reference>
<protein>
    <submittedName>
        <fullName evidence="2">Uncharacterized protein</fullName>
    </submittedName>
</protein>
<dbReference type="AlphaFoldDB" id="A0A1S8A549"/>
<accession>A0A1S8A549</accession>
<organism evidence="2">
    <name type="scientific">Rosellinia necatrix</name>
    <name type="common">White root-rot fungus</name>
    <dbReference type="NCBI Taxonomy" id="77044"/>
    <lineage>
        <taxon>Eukaryota</taxon>
        <taxon>Fungi</taxon>
        <taxon>Dikarya</taxon>
        <taxon>Ascomycota</taxon>
        <taxon>Pezizomycotina</taxon>
        <taxon>Sordariomycetes</taxon>
        <taxon>Xylariomycetidae</taxon>
        <taxon>Xylariales</taxon>
        <taxon>Xylariaceae</taxon>
        <taxon>Rosellinia</taxon>
    </lineage>
</organism>
<feature type="region of interest" description="Disordered" evidence="1">
    <location>
        <begin position="28"/>
        <end position="49"/>
    </location>
</feature>